<dbReference type="InterPro" id="IPR011701">
    <property type="entry name" value="MFS"/>
</dbReference>
<feature type="transmembrane region" description="Helical" evidence="4">
    <location>
        <begin position="251"/>
        <end position="271"/>
    </location>
</feature>
<dbReference type="GeneID" id="66564639"/>
<reference evidence="7" key="1">
    <citation type="journal article" date="2018" name="Genome Announc.">
        <title>Complete genome sequence of a Dickeya fangzhongdai type strain causing bleeding canker of pear tree trunks.</title>
        <authorList>
            <person name="Zhao Y."/>
            <person name="Tian Y."/>
            <person name="Li X."/>
            <person name="Hu B."/>
        </authorList>
    </citation>
    <scope>NUCLEOTIDE SEQUENCE [LARGE SCALE GENOMIC DNA]</scope>
    <source>
        <strain evidence="7">DSM 101947</strain>
    </source>
</reference>
<feature type="domain" description="Major facilitator superfamily (MFS) profile" evidence="5">
    <location>
        <begin position="1"/>
        <end position="394"/>
    </location>
</feature>
<feature type="transmembrane region" description="Helical" evidence="4">
    <location>
        <begin position="307"/>
        <end position="330"/>
    </location>
</feature>
<evidence type="ECO:0000256" key="3">
    <source>
        <dbReference type="ARBA" id="ARBA00023136"/>
    </source>
</evidence>
<sequence length="397" mass="42306">MSLDFSTLKRIPKGVWVLGGVSLLMDISSEMIHSLLPLFMTTVLGASVVLIGLIEGLAEATALIIKVFSGALSDYLGKRKGLALLGYGLGAVSKPLFALATSSGLVLGARLLDRVGKGIRGAPRDALVADVTPPDIRGAAFGLRQSLDTIGAFAGPLLAVVLMLLWQDDFRAIFWVAFIPGALAITLLFFGLREPERSNAAKRTNPIRRDNLKRLSARYWWVVGLGAVFTLARFSEAFLVLRAQQVEIPVALIPLVMVAMNLVYACSAYPFGKLSDRMDHHRLLKMGLLVLIAADVALAISQHWLGVIIGVALWGVHMGMTQGLLAAMVADTAPADLRGTAYGVFNLISGVALLLASLSAGILWDVWGAASTFYAGALICLVTLAGMALMPRSLLSR</sequence>
<dbReference type="GO" id="GO:0022857">
    <property type="term" value="F:transmembrane transporter activity"/>
    <property type="evidence" value="ECO:0007669"/>
    <property type="project" value="InterPro"/>
</dbReference>
<evidence type="ECO:0000256" key="4">
    <source>
        <dbReference type="SAM" id="Phobius"/>
    </source>
</evidence>
<feature type="transmembrane region" description="Helical" evidence="4">
    <location>
        <begin position="342"/>
        <end position="364"/>
    </location>
</feature>
<dbReference type="InterPro" id="IPR036259">
    <property type="entry name" value="MFS_trans_sf"/>
</dbReference>
<gene>
    <name evidence="6" type="ORF">CVE23_09885</name>
</gene>
<evidence type="ECO:0000313" key="6">
    <source>
        <dbReference type="EMBL" id="ATZ94247.1"/>
    </source>
</evidence>
<dbReference type="Proteomes" id="UP000231901">
    <property type="component" value="Chromosome"/>
</dbReference>
<feature type="transmembrane region" description="Helical" evidence="4">
    <location>
        <begin position="35"/>
        <end position="54"/>
    </location>
</feature>
<evidence type="ECO:0000256" key="1">
    <source>
        <dbReference type="ARBA" id="ARBA00022692"/>
    </source>
</evidence>
<keyword evidence="7" id="KW-1185">Reference proteome</keyword>
<accession>A0A2K8QL54</accession>
<dbReference type="PANTHER" id="PTHR23518:SF2">
    <property type="entry name" value="MAJOR FACILITATOR SUPERFAMILY TRANSPORTER"/>
    <property type="match status" value="1"/>
</dbReference>
<organism evidence="6 7">
    <name type="scientific">Dickeya fangzhongdai</name>
    <dbReference type="NCBI Taxonomy" id="1778540"/>
    <lineage>
        <taxon>Bacteria</taxon>
        <taxon>Pseudomonadati</taxon>
        <taxon>Pseudomonadota</taxon>
        <taxon>Gammaproteobacteria</taxon>
        <taxon>Enterobacterales</taxon>
        <taxon>Pectobacteriaceae</taxon>
        <taxon>Dickeya</taxon>
    </lineage>
</organism>
<dbReference type="Pfam" id="PF07690">
    <property type="entry name" value="MFS_1"/>
    <property type="match status" value="1"/>
</dbReference>
<dbReference type="Gene3D" id="1.20.1250.20">
    <property type="entry name" value="MFS general substrate transporter like domains"/>
    <property type="match status" value="2"/>
</dbReference>
<evidence type="ECO:0000313" key="7">
    <source>
        <dbReference type="Proteomes" id="UP000231901"/>
    </source>
</evidence>
<proteinExistence type="predicted"/>
<dbReference type="RefSeq" id="WP_038918845.1">
    <property type="nucleotide sequence ID" value="NZ_BMJF01000001.1"/>
</dbReference>
<feature type="transmembrane region" description="Helical" evidence="4">
    <location>
        <begin position="147"/>
        <end position="166"/>
    </location>
</feature>
<feature type="transmembrane region" description="Helical" evidence="4">
    <location>
        <begin position="219"/>
        <end position="239"/>
    </location>
</feature>
<name>A0A2K8QL54_9GAMM</name>
<dbReference type="EMBL" id="CP025003">
    <property type="protein sequence ID" value="ATZ94247.1"/>
    <property type="molecule type" value="Genomic_DNA"/>
</dbReference>
<dbReference type="KEGG" id="dfn:CVE23_09885"/>
<dbReference type="PROSITE" id="PS50850">
    <property type="entry name" value="MFS"/>
    <property type="match status" value="1"/>
</dbReference>
<feature type="transmembrane region" description="Helical" evidence="4">
    <location>
        <begin position="283"/>
        <end position="301"/>
    </location>
</feature>
<dbReference type="SUPFAM" id="SSF103473">
    <property type="entry name" value="MFS general substrate transporter"/>
    <property type="match status" value="1"/>
</dbReference>
<keyword evidence="2 4" id="KW-1133">Transmembrane helix</keyword>
<feature type="transmembrane region" description="Helical" evidence="4">
    <location>
        <begin position="370"/>
        <end position="390"/>
    </location>
</feature>
<dbReference type="PANTHER" id="PTHR23518">
    <property type="entry name" value="C-METHYLTRANSFERASE"/>
    <property type="match status" value="1"/>
</dbReference>
<dbReference type="CDD" id="cd17370">
    <property type="entry name" value="MFS_MJ1317_like"/>
    <property type="match status" value="1"/>
</dbReference>
<dbReference type="InterPro" id="IPR020846">
    <property type="entry name" value="MFS_dom"/>
</dbReference>
<evidence type="ECO:0000256" key="2">
    <source>
        <dbReference type="ARBA" id="ARBA00022989"/>
    </source>
</evidence>
<evidence type="ECO:0000259" key="5">
    <source>
        <dbReference type="PROSITE" id="PS50850"/>
    </source>
</evidence>
<keyword evidence="3 4" id="KW-0472">Membrane</keyword>
<keyword evidence="1 4" id="KW-0812">Transmembrane</keyword>
<feature type="transmembrane region" description="Helical" evidence="4">
    <location>
        <begin position="172"/>
        <end position="192"/>
    </location>
</feature>
<protein>
    <submittedName>
        <fullName evidence="6">MFS transporter</fullName>
    </submittedName>
</protein>
<dbReference type="AlphaFoldDB" id="A0A2K8QL54"/>